<evidence type="ECO:0000313" key="1">
    <source>
        <dbReference type="EMBL" id="GBP73599.1"/>
    </source>
</evidence>
<name>A0A4C1YG34_EUMVA</name>
<sequence>MTTALAQFTLRRRRRLSVRALQYEPKKLRKTAVSTTHESLDAVMFVTKASQWRKIGTREEEGRVGECEGLRTGGRPSVRRTAYVPPRPQSGPAGRRLGLLKGDESAAARRGRIAKRPGLRPRGGRLRVRAPQLLAAPAPPRRARAAHSTHDNSVQLRLVPRERPLAKIMVASAECAGVQARVGGSARFSTASYL</sequence>
<dbReference type="Proteomes" id="UP000299102">
    <property type="component" value="Unassembled WGS sequence"/>
</dbReference>
<protein>
    <submittedName>
        <fullName evidence="1">Uncharacterized protein</fullName>
    </submittedName>
</protein>
<reference evidence="1 2" key="1">
    <citation type="journal article" date="2019" name="Commun. Biol.">
        <title>The bagworm genome reveals a unique fibroin gene that provides high tensile strength.</title>
        <authorList>
            <person name="Kono N."/>
            <person name="Nakamura H."/>
            <person name="Ohtoshi R."/>
            <person name="Tomita M."/>
            <person name="Numata K."/>
            <person name="Arakawa K."/>
        </authorList>
    </citation>
    <scope>NUCLEOTIDE SEQUENCE [LARGE SCALE GENOMIC DNA]</scope>
</reference>
<organism evidence="1 2">
    <name type="scientific">Eumeta variegata</name>
    <name type="common">Bagworm moth</name>
    <name type="synonym">Eumeta japonica</name>
    <dbReference type="NCBI Taxonomy" id="151549"/>
    <lineage>
        <taxon>Eukaryota</taxon>
        <taxon>Metazoa</taxon>
        <taxon>Ecdysozoa</taxon>
        <taxon>Arthropoda</taxon>
        <taxon>Hexapoda</taxon>
        <taxon>Insecta</taxon>
        <taxon>Pterygota</taxon>
        <taxon>Neoptera</taxon>
        <taxon>Endopterygota</taxon>
        <taxon>Lepidoptera</taxon>
        <taxon>Glossata</taxon>
        <taxon>Ditrysia</taxon>
        <taxon>Tineoidea</taxon>
        <taxon>Psychidae</taxon>
        <taxon>Oiketicinae</taxon>
        <taxon>Eumeta</taxon>
    </lineage>
</organism>
<accession>A0A4C1YG34</accession>
<gene>
    <name evidence="1" type="ORF">EVAR_59813_1</name>
</gene>
<dbReference type="AlphaFoldDB" id="A0A4C1YG34"/>
<keyword evidence="2" id="KW-1185">Reference proteome</keyword>
<comment type="caution">
    <text evidence="1">The sequence shown here is derived from an EMBL/GenBank/DDBJ whole genome shotgun (WGS) entry which is preliminary data.</text>
</comment>
<evidence type="ECO:0000313" key="2">
    <source>
        <dbReference type="Proteomes" id="UP000299102"/>
    </source>
</evidence>
<dbReference type="EMBL" id="BGZK01001179">
    <property type="protein sequence ID" value="GBP73599.1"/>
    <property type="molecule type" value="Genomic_DNA"/>
</dbReference>
<proteinExistence type="predicted"/>